<dbReference type="Proteomes" id="UP000649617">
    <property type="component" value="Unassembled WGS sequence"/>
</dbReference>
<name>A0A812N608_SYMPI</name>
<dbReference type="OrthoDB" id="424387at2759"/>
<evidence type="ECO:0000313" key="2">
    <source>
        <dbReference type="EMBL" id="CAE7304297.1"/>
    </source>
</evidence>
<feature type="compositionally biased region" description="Basic and acidic residues" evidence="1">
    <location>
        <begin position="213"/>
        <end position="222"/>
    </location>
</feature>
<proteinExistence type="predicted"/>
<reference evidence="2" key="1">
    <citation type="submission" date="2021-02" db="EMBL/GenBank/DDBJ databases">
        <authorList>
            <person name="Dougan E. K."/>
            <person name="Rhodes N."/>
            <person name="Thang M."/>
            <person name="Chan C."/>
        </authorList>
    </citation>
    <scope>NUCLEOTIDE SEQUENCE</scope>
</reference>
<evidence type="ECO:0000313" key="3">
    <source>
        <dbReference type="Proteomes" id="UP000649617"/>
    </source>
</evidence>
<sequence>SSEEALPGITAEELRGANFEGPLAEAMLLQARALTTLVGQMSSASSDPLGDFQTAQTLSTRGTIGRQKLQAEGAFFEKAYTAAARRMYPASKPASASELVLREPVMQRYLERYGGYERQKDLGLFQWQLAQLMDLMAMGETKGAADIIAQLMIMIEQTALDGKSDLGWLMTLQHDPPASIFVDHQGLPELDALTLKRAEFAKAKPTPSLPTRPEPKAPDPKGEQPLTRKQLRAKLWAEKKSDALPDACFRAKLCFLKWAAALPRLLLATRTSFARFLRSTFAVASHHGDALPDTALFPLPVPVPGLFQRCDPKSPDGDPKAALHARLLNRVVRIVVMALNFLHADCRPIPVAALRRPPSSTQSKVLGRVRRMLEASSRFVDKFVVASGRRSAHLLARQEELRSFLEHCGLPATLYPGCPDAGSFVPHRGGPPELKPYRDADASRLAITGQGHWDITPFLSEELLMPFLEPAVPEMTPSLTPRVTARLRPLGFSSCGTPLAFSVFARVLETPMTFAVCSGTSAAAASLEHAASQTRALRDVRGDRPLLQRGDHGGVEYATQAHEQLLGRRGLLSARTRVVSSRPAPPGPLHDALIIDDYFAISAEKVTDFQDLSGDALSEALRKTAAGQCISQAKAAYSSASLRGSDAKDNLGALRYTVAGAQIDSSLENLKAGQVLAGAPLHKRLSLSYLSLQAAALPAITEELAAIFAGSRVSFLQFRKCLSCALDKFFRLGRPSGTAPGSNLQPLPRKAAEELCLLAALAPIICADLAVPYDENVYCTDASLQEGAVCRAHIGADVSELLWLSAGRKAPHAPLCSSHAREQPLHLPADDHPPPQSPPKELGLDYDFIEVYGGSGKVSRAVSRLGWRPGPCIDLSSSEEFDMKKLHVLDWILYMILHGRLRSLMLEVPCTTFTTAAWPAVRSHALPLGFDRRLPKTWLGNFLAFRALIIFRLCLSLGVACLIENPRRSKFFWLPAVKALLRKPEVRYDWLASCAYGSPHKKEFGFLSCHAETAQLHRKCPGGHSHLPVQGKHAKASAIYHDTVALALGSVFDRALKALPPPPAPEAEGLEGLVVNDILASTEWEVASSWTWKSPRHINVLESDSGLALYKKACPRERLNVADDLTRGRDARPPVPLSILDHFSLSEAFEVTGTTLDSALSQVPFDAERFIGLLTEYGQDLYNSGRPYWHFSETLNAVTSLKPVLRRQAQAAWDLAFTWLAEEPSTHHIAMPAVILTSILSACLCWGWTREAGVFALCFGGLLRVGKATKARRRDLVFPRDALGTQDFILIKINEPKTRGRSARHQAGRVEAADLVNVIALAFETCPGNVFSGPSLDRP</sequence>
<feature type="region of interest" description="Disordered" evidence="1">
    <location>
        <begin position="203"/>
        <end position="227"/>
    </location>
</feature>
<protein>
    <submittedName>
        <fullName evidence="2">FolD protein</fullName>
    </submittedName>
</protein>
<organism evidence="2 3">
    <name type="scientific">Symbiodinium pilosum</name>
    <name type="common">Dinoflagellate</name>
    <dbReference type="NCBI Taxonomy" id="2952"/>
    <lineage>
        <taxon>Eukaryota</taxon>
        <taxon>Sar</taxon>
        <taxon>Alveolata</taxon>
        <taxon>Dinophyceae</taxon>
        <taxon>Suessiales</taxon>
        <taxon>Symbiodiniaceae</taxon>
        <taxon>Symbiodinium</taxon>
    </lineage>
</organism>
<comment type="caution">
    <text evidence="2">The sequence shown here is derived from an EMBL/GenBank/DDBJ whole genome shotgun (WGS) entry which is preliminary data.</text>
</comment>
<feature type="non-terminal residue" evidence="2">
    <location>
        <position position="1"/>
    </location>
</feature>
<accession>A0A812N608</accession>
<dbReference type="EMBL" id="CAJNIZ010010657">
    <property type="protein sequence ID" value="CAE7304297.1"/>
    <property type="molecule type" value="Genomic_DNA"/>
</dbReference>
<keyword evidence="3" id="KW-1185">Reference proteome</keyword>
<evidence type="ECO:0000256" key="1">
    <source>
        <dbReference type="SAM" id="MobiDB-lite"/>
    </source>
</evidence>
<gene>
    <name evidence="2" type="primary">folD</name>
    <name evidence="2" type="ORF">SPIL2461_LOCUS6873</name>
</gene>